<evidence type="ECO:0000313" key="2">
    <source>
        <dbReference type="Proteomes" id="UP001163321"/>
    </source>
</evidence>
<accession>A0ACC0VTZ6</accession>
<reference evidence="1 2" key="1">
    <citation type="journal article" date="2022" name="bioRxiv">
        <title>The genome of the oomycete Peronosclerospora sorghi, a cosmopolitan pathogen of maize and sorghum, is inflated with dispersed pseudogenes.</title>
        <authorList>
            <person name="Fletcher K."/>
            <person name="Martin F."/>
            <person name="Isakeit T."/>
            <person name="Cavanaugh K."/>
            <person name="Magill C."/>
            <person name="Michelmore R."/>
        </authorList>
    </citation>
    <scope>NUCLEOTIDE SEQUENCE [LARGE SCALE GENOMIC DNA]</scope>
    <source>
        <strain evidence="1">P6</strain>
    </source>
</reference>
<sequence length="138" mass="16253">MQQLGMIEREISGVLKIVAAVLRMDNVDFEQVPHKREDNVFVDEARIMTSTAEECNHLKKKAQVSNKRQRQATGLLDTEDENEISTDFIYLLDIFGFEDMIENSFEQLCIKYASKALQHQFNRYIFEEKQRLYRDEAI</sequence>
<name>A0ACC0VTZ6_9STRA</name>
<evidence type="ECO:0000313" key="1">
    <source>
        <dbReference type="EMBL" id="KAI9909983.1"/>
    </source>
</evidence>
<protein>
    <submittedName>
        <fullName evidence="1">Uncharacterized protein</fullName>
    </submittedName>
</protein>
<proteinExistence type="predicted"/>
<dbReference type="Proteomes" id="UP001163321">
    <property type="component" value="Chromosome 6"/>
</dbReference>
<dbReference type="EMBL" id="CM047585">
    <property type="protein sequence ID" value="KAI9909983.1"/>
    <property type="molecule type" value="Genomic_DNA"/>
</dbReference>
<keyword evidence="2" id="KW-1185">Reference proteome</keyword>
<organism evidence="1 2">
    <name type="scientific">Peronosclerospora sorghi</name>
    <dbReference type="NCBI Taxonomy" id="230839"/>
    <lineage>
        <taxon>Eukaryota</taxon>
        <taxon>Sar</taxon>
        <taxon>Stramenopiles</taxon>
        <taxon>Oomycota</taxon>
        <taxon>Peronosporomycetes</taxon>
        <taxon>Peronosporales</taxon>
        <taxon>Peronosporaceae</taxon>
        <taxon>Peronosclerospora</taxon>
    </lineage>
</organism>
<comment type="caution">
    <text evidence="1">The sequence shown here is derived from an EMBL/GenBank/DDBJ whole genome shotgun (WGS) entry which is preliminary data.</text>
</comment>
<gene>
    <name evidence="1" type="ORF">PsorP6_010747</name>
</gene>